<dbReference type="SUPFAM" id="SSF46785">
    <property type="entry name" value="Winged helix' DNA-binding domain"/>
    <property type="match status" value="1"/>
</dbReference>
<evidence type="ECO:0000313" key="4">
    <source>
        <dbReference type="Proteomes" id="UP001142400"/>
    </source>
</evidence>
<reference evidence="3" key="1">
    <citation type="submission" date="2022-06" db="EMBL/GenBank/DDBJ databases">
        <title>WGS of actinobacteria.</title>
        <authorList>
            <person name="Thawai C."/>
        </authorList>
    </citation>
    <scope>NUCLEOTIDE SEQUENCE</scope>
    <source>
        <strain evidence="3">DSM 42010</strain>
    </source>
</reference>
<accession>A0A9X2M7B2</accession>
<dbReference type="GO" id="GO:0006260">
    <property type="term" value="P:DNA replication"/>
    <property type="evidence" value="ECO:0007669"/>
    <property type="project" value="InterPro"/>
</dbReference>
<feature type="domain" description="Plasmid replication protein RepL" evidence="2">
    <location>
        <begin position="105"/>
        <end position="172"/>
    </location>
</feature>
<dbReference type="InterPro" id="IPR008813">
    <property type="entry name" value="Plasmid_replication_RepL"/>
</dbReference>
<evidence type="ECO:0000256" key="1">
    <source>
        <dbReference type="SAM" id="MobiDB-lite"/>
    </source>
</evidence>
<dbReference type="RefSeq" id="WP_257636477.1">
    <property type="nucleotide sequence ID" value="NZ_JANIIC010000135.1"/>
</dbReference>
<dbReference type="AlphaFoldDB" id="A0A9X2M7B2"/>
<dbReference type="InterPro" id="IPR036388">
    <property type="entry name" value="WH-like_DNA-bd_sf"/>
</dbReference>
<proteinExistence type="predicted"/>
<dbReference type="Gene3D" id="1.10.10.10">
    <property type="entry name" value="Winged helix-like DNA-binding domain superfamily/Winged helix DNA-binding domain"/>
    <property type="match status" value="1"/>
</dbReference>
<dbReference type="InterPro" id="IPR036390">
    <property type="entry name" value="WH_DNA-bd_sf"/>
</dbReference>
<sequence length="196" mass="21722">MDSAAEGLRAGRASPRPQPPKPVRPVETDGGTDLARRIAEQFGKGPVHEVKTVVYRRPPHDMLGEAGYSLVSNYFLRRVLPYCLMHNIISKLQAAVLSNMIGRQKKGKIEATHAEIAAELGVKRTSIGHALDALCEKNLIRKVKRSSYQLNPRVAYNGNGQEQHDFLAELRALVLDSKFPDELAPELTLFSRTELG</sequence>
<dbReference type="EMBL" id="JANIIC010000135">
    <property type="protein sequence ID" value="MCQ8836439.1"/>
    <property type="molecule type" value="Genomic_DNA"/>
</dbReference>
<comment type="caution">
    <text evidence="3">The sequence shown here is derived from an EMBL/GenBank/DDBJ whole genome shotgun (WGS) entry which is preliminary data.</text>
</comment>
<dbReference type="Pfam" id="PF05732">
    <property type="entry name" value="RepL"/>
    <property type="match status" value="1"/>
</dbReference>
<feature type="region of interest" description="Disordered" evidence="1">
    <location>
        <begin position="1"/>
        <end position="30"/>
    </location>
</feature>
<protein>
    <submittedName>
        <fullName evidence="3">Replication/maintenance protein RepL</fullName>
    </submittedName>
</protein>
<keyword evidence="4" id="KW-1185">Reference proteome</keyword>
<name>A0A9X2M7B2_STRMQ</name>
<organism evidence="3 4">
    <name type="scientific">Streptomyces malaysiensis subsp. samsunensis</name>
    <dbReference type="NCBI Taxonomy" id="459658"/>
    <lineage>
        <taxon>Bacteria</taxon>
        <taxon>Bacillati</taxon>
        <taxon>Actinomycetota</taxon>
        <taxon>Actinomycetes</taxon>
        <taxon>Kitasatosporales</taxon>
        <taxon>Streptomycetaceae</taxon>
        <taxon>Streptomyces</taxon>
        <taxon>Streptomyces violaceusniger group</taxon>
    </lineage>
</organism>
<dbReference type="GO" id="GO:0006276">
    <property type="term" value="P:plasmid maintenance"/>
    <property type="evidence" value="ECO:0007669"/>
    <property type="project" value="InterPro"/>
</dbReference>
<gene>
    <name evidence="3" type="ORF">NQU54_47485</name>
</gene>
<evidence type="ECO:0000313" key="3">
    <source>
        <dbReference type="EMBL" id="MCQ8836439.1"/>
    </source>
</evidence>
<dbReference type="Proteomes" id="UP001142400">
    <property type="component" value="Unassembled WGS sequence"/>
</dbReference>
<evidence type="ECO:0000259" key="2">
    <source>
        <dbReference type="Pfam" id="PF05732"/>
    </source>
</evidence>